<dbReference type="EMBL" id="CP007536">
    <property type="protein sequence ID" value="AIC15489.1"/>
    <property type="molecule type" value="Genomic_DNA"/>
</dbReference>
<dbReference type="GO" id="GO:0051536">
    <property type="term" value="F:iron-sulfur cluster binding"/>
    <property type="evidence" value="ECO:0007669"/>
    <property type="project" value="UniProtKB-KW"/>
</dbReference>
<evidence type="ECO:0000256" key="2">
    <source>
        <dbReference type="ARBA" id="ARBA00022490"/>
    </source>
</evidence>
<dbReference type="InterPro" id="IPR011798">
    <property type="entry name" value="APS_reductase"/>
</dbReference>
<comment type="function">
    <text evidence="7">Catalyzes the formation of sulfite from adenosine 5'-phosphosulfate (APS) using thioredoxin as an electron donor.</text>
</comment>
<dbReference type="NCBIfam" id="TIGR02055">
    <property type="entry name" value="APS_reductase"/>
    <property type="match status" value="1"/>
</dbReference>
<dbReference type="HOGENOM" id="CLU_044089_1_0_2"/>
<protein>
    <recommendedName>
        <fullName evidence="10">Adenosine 5'-phosphosulfate reductase</fullName>
        <ecNumber evidence="9">1.8.4.10</ecNumber>
    </recommendedName>
    <alternativeName>
        <fullName evidence="12">5'-adenylylsulfate reductase</fullName>
    </alternativeName>
    <alternativeName>
        <fullName evidence="11">Thioredoxin-dependent 5'-adenylylsulfate reductase</fullName>
    </alternativeName>
</protein>
<keyword evidence="3" id="KW-0479">Metal-binding</keyword>
<dbReference type="GO" id="GO:0046872">
    <property type="term" value="F:metal ion binding"/>
    <property type="evidence" value="ECO:0007669"/>
    <property type="project" value="UniProtKB-KW"/>
</dbReference>
<name>A0A060HFV9_9ARCH</name>
<keyword evidence="5" id="KW-0408">Iron</keyword>
<sequence length="248" mass="28393">MYMRFTAAQVEQLAKDFESKTAQQMLEWALEKFGPKVGLASSFGAEDVAIIDMMVKISKEKTHVFTLETGRLNQETYDVMDDIRARYGIGITAYFPDQKEVEEMIRARGMNLMYASVENRKLCCEIRKVHPLNRALASLDGWITGLRRDQAATRADTKKIEIDSAHGGIIKLNPIADWTSEMVWDYIKKNNVPYNKLHDMGYPSIGCEPCTRAVEPGEDPRAGRWWWENAAHKECGLHFDPVKMKKKK</sequence>
<proteinExistence type="inferred from homology"/>
<evidence type="ECO:0000313" key="15">
    <source>
        <dbReference type="EMBL" id="AIC15489.1"/>
    </source>
</evidence>
<dbReference type="NCBIfam" id="TIGR00434">
    <property type="entry name" value="cysH"/>
    <property type="match status" value="1"/>
</dbReference>
<evidence type="ECO:0000256" key="13">
    <source>
        <dbReference type="ARBA" id="ARBA00048441"/>
    </source>
</evidence>
<dbReference type="EC" id="1.8.4.10" evidence="9"/>
<dbReference type="PANTHER" id="PTHR46482:SF9">
    <property type="entry name" value="5'-ADENYLYLSULFATE REDUCTASE 1, CHLOROPLASTIC"/>
    <property type="match status" value="1"/>
</dbReference>
<dbReference type="InterPro" id="IPR002500">
    <property type="entry name" value="PAPS_reduct_dom"/>
</dbReference>
<dbReference type="KEGG" id="nvn:NVIE_012560"/>
<evidence type="ECO:0000313" key="16">
    <source>
        <dbReference type="Proteomes" id="UP000027093"/>
    </source>
</evidence>
<feature type="domain" description="Phosphoadenosine phosphosulphate reductase" evidence="14">
    <location>
        <begin position="39"/>
        <end position="213"/>
    </location>
</feature>
<evidence type="ECO:0000256" key="11">
    <source>
        <dbReference type="ARBA" id="ARBA00030894"/>
    </source>
</evidence>
<dbReference type="STRING" id="926571.NVIE_012560"/>
<evidence type="ECO:0000256" key="10">
    <source>
        <dbReference type="ARBA" id="ARBA00029514"/>
    </source>
</evidence>
<dbReference type="Gene3D" id="3.40.50.620">
    <property type="entry name" value="HUPs"/>
    <property type="match status" value="1"/>
</dbReference>
<reference evidence="15 16" key="1">
    <citation type="journal article" date="2014" name="Int. J. Syst. Evol. Microbiol.">
        <title>Nitrososphaera viennensis gen. nov., sp. nov., an aerobic and mesophilic, ammonia-oxidizing archaeon from soil and a member of the archaeal phylum Thaumarchaeota.</title>
        <authorList>
            <person name="Stieglmeier M."/>
            <person name="Klingl A."/>
            <person name="Alves R.J."/>
            <person name="Rittmann S.K."/>
            <person name="Melcher M."/>
            <person name="Leisch N."/>
            <person name="Schleper C."/>
        </authorList>
    </citation>
    <scope>NUCLEOTIDE SEQUENCE [LARGE SCALE GENOMIC DNA]</scope>
    <source>
        <strain evidence="15">EN76</strain>
    </source>
</reference>
<evidence type="ECO:0000256" key="9">
    <source>
        <dbReference type="ARBA" id="ARBA00024386"/>
    </source>
</evidence>
<keyword evidence="2" id="KW-0963">Cytoplasm</keyword>
<keyword evidence="4" id="KW-0560">Oxidoreductase</keyword>
<evidence type="ECO:0000259" key="14">
    <source>
        <dbReference type="Pfam" id="PF01507"/>
    </source>
</evidence>
<dbReference type="GO" id="GO:0043866">
    <property type="term" value="F:adenylyl-sulfate reductase (thioredoxin) activity"/>
    <property type="evidence" value="ECO:0007669"/>
    <property type="project" value="UniProtKB-EC"/>
</dbReference>
<dbReference type="AlphaFoldDB" id="A0A060HFV9"/>
<dbReference type="GO" id="GO:0019344">
    <property type="term" value="P:cysteine biosynthetic process"/>
    <property type="evidence" value="ECO:0007669"/>
    <property type="project" value="InterPro"/>
</dbReference>
<evidence type="ECO:0000256" key="3">
    <source>
        <dbReference type="ARBA" id="ARBA00022723"/>
    </source>
</evidence>
<keyword evidence="16" id="KW-1185">Reference proteome</keyword>
<dbReference type="InterPro" id="IPR014729">
    <property type="entry name" value="Rossmann-like_a/b/a_fold"/>
</dbReference>
<dbReference type="InterPro" id="IPR004511">
    <property type="entry name" value="PAPS/APS_Rdtase"/>
</dbReference>
<dbReference type="CDD" id="cd23945">
    <property type="entry name" value="PAPS_reductase"/>
    <property type="match status" value="1"/>
</dbReference>
<dbReference type="GO" id="GO:0019379">
    <property type="term" value="P:sulfate assimilation, phosphoadenylyl sulfate reduction by phosphoadenylyl-sulfate reductase (thioredoxin)"/>
    <property type="evidence" value="ECO:0007669"/>
    <property type="project" value="InterPro"/>
</dbReference>
<evidence type="ECO:0000256" key="12">
    <source>
        <dbReference type="ARBA" id="ARBA00032041"/>
    </source>
</evidence>
<evidence type="ECO:0000256" key="1">
    <source>
        <dbReference type="ARBA" id="ARBA00001966"/>
    </source>
</evidence>
<dbReference type="PIRSF" id="PIRSF000857">
    <property type="entry name" value="PAPS_reductase"/>
    <property type="match status" value="1"/>
</dbReference>
<gene>
    <name evidence="15" type="ORF">NVIE_012560</name>
</gene>
<dbReference type="NCBIfam" id="NF002537">
    <property type="entry name" value="PRK02090.1"/>
    <property type="match status" value="1"/>
</dbReference>
<dbReference type="GO" id="GO:0004604">
    <property type="term" value="F:phosphoadenylyl-sulfate reductase (thioredoxin) activity"/>
    <property type="evidence" value="ECO:0007669"/>
    <property type="project" value="InterPro"/>
</dbReference>
<accession>A0A060HFV9</accession>
<dbReference type="SUPFAM" id="SSF52402">
    <property type="entry name" value="Adenine nucleotide alpha hydrolases-like"/>
    <property type="match status" value="1"/>
</dbReference>
<keyword evidence="6" id="KW-0411">Iron-sulfur</keyword>
<comment type="catalytic activity">
    <reaction evidence="13">
        <text>[thioredoxin]-disulfide + sulfite + AMP + 2 H(+) = adenosine 5'-phosphosulfate + [thioredoxin]-dithiol</text>
        <dbReference type="Rhea" id="RHEA:21976"/>
        <dbReference type="Rhea" id="RHEA-COMP:10698"/>
        <dbReference type="Rhea" id="RHEA-COMP:10700"/>
        <dbReference type="ChEBI" id="CHEBI:15378"/>
        <dbReference type="ChEBI" id="CHEBI:17359"/>
        <dbReference type="ChEBI" id="CHEBI:29950"/>
        <dbReference type="ChEBI" id="CHEBI:50058"/>
        <dbReference type="ChEBI" id="CHEBI:58243"/>
        <dbReference type="ChEBI" id="CHEBI:456215"/>
        <dbReference type="EC" id="1.8.4.10"/>
    </reaction>
</comment>
<comment type="pathway">
    <text evidence="8">Sulfur metabolism; hydrogen sulfide biosynthesis; sulfite from sulfate.</text>
</comment>
<evidence type="ECO:0000256" key="6">
    <source>
        <dbReference type="ARBA" id="ARBA00023014"/>
    </source>
</evidence>
<evidence type="ECO:0000256" key="8">
    <source>
        <dbReference type="ARBA" id="ARBA00024327"/>
    </source>
</evidence>
<evidence type="ECO:0000256" key="7">
    <source>
        <dbReference type="ARBA" id="ARBA00024298"/>
    </source>
</evidence>
<dbReference type="HAMAP" id="MF_00063">
    <property type="entry name" value="CysH"/>
    <property type="match status" value="1"/>
</dbReference>
<organism evidence="15 16">
    <name type="scientific">Nitrososphaera viennensis EN76</name>
    <dbReference type="NCBI Taxonomy" id="926571"/>
    <lineage>
        <taxon>Archaea</taxon>
        <taxon>Nitrososphaerota</taxon>
        <taxon>Nitrososphaeria</taxon>
        <taxon>Nitrososphaerales</taxon>
        <taxon>Nitrososphaeraceae</taxon>
        <taxon>Nitrososphaera</taxon>
    </lineage>
</organism>
<dbReference type="Pfam" id="PF01507">
    <property type="entry name" value="PAPS_reduct"/>
    <property type="match status" value="1"/>
</dbReference>
<evidence type="ECO:0000256" key="5">
    <source>
        <dbReference type="ARBA" id="ARBA00023004"/>
    </source>
</evidence>
<dbReference type="PANTHER" id="PTHR46482">
    <property type="entry name" value="5'-ADENYLYLSULFATE REDUCTASE 3, CHLOROPLASTIC"/>
    <property type="match status" value="1"/>
</dbReference>
<comment type="cofactor">
    <cofactor evidence="1">
        <name>[4Fe-4S] cluster</name>
        <dbReference type="ChEBI" id="CHEBI:49883"/>
    </cofactor>
</comment>
<evidence type="ECO:0000256" key="4">
    <source>
        <dbReference type="ARBA" id="ARBA00023002"/>
    </source>
</evidence>
<dbReference type="Proteomes" id="UP000027093">
    <property type="component" value="Chromosome"/>
</dbReference>